<name>A0A087HQ51_ARAAL</name>
<dbReference type="EMBL" id="CM002869">
    <property type="protein sequence ID" value="KFK44253.1"/>
    <property type="molecule type" value="Genomic_DNA"/>
</dbReference>
<evidence type="ECO:0000313" key="3">
    <source>
        <dbReference type="Proteomes" id="UP000029120"/>
    </source>
</evidence>
<feature type="compositionally biased region" description="Polar residues" evidence="1">
    <location>
        <begin position="23"/>
        <end position="32"/>
    </location>
</feature>
<protein>
    <submittedName>
        <fullName evidence="2">Uncharacterized protein</fullName>
    </submittedName>
</protein>
<reference evidence="3" key="1">
    <citation type="journal article" date="2015" name="Nat. Plants">
        <title>Genome expansion of Arabis alpina linked with retrotransposition and reduced symmetric DNA methylation.</title>
        <authorList>
            <person name="Willing E.M."/>
            <person name="Rawat V."/>
            <person name="Mandakova T."/>
            <person name="Maumus F."/>
            <person name="James G.V."/>
            <person name="Nordstroem K.J."/>
            <person name="Becker C."/>
            <person name="Warthmann N."/>
            <person name="Chica C."/>
            <person name="Szarzynska B."/>
            <person name="Zytnicki M."/>
            <person name="Albani M.C."/>
            <person name="Kiefer C."/>
            <person name="Bergonzi S."/>
            <person name="Castaings L."/>
            <person name="Mateos J.L."/>
            <person name="Berns M.C."/>
            <person name="Bujdoso N."/>
            <person name="Piofczyk T."/>
            <person name="de Lorenzo L."/>
            <person name="Barrero-Sicilia C."/>
            <person name="Mateos I."/>
            <person name="Piednoel M."/>
            <person name="Hagmann J."/>
            <person name="Chen-Min-Tao R."/>
            <person name="Iglesias-Fernandez R."/>
            <person name="Schuster S.C."/>
            <person name="Alonso-Blanco C."/>
            <person name="Roudier F."/>
            <person name="Carbonero P."/>
            <person name="Paz-Ares J."/>
            <person name="Davis S.J."/>
            <person name="Pecinka A."/>
            <person name="Quesneville H."/>
            <person name="Colot V."/>
            <person name="Lysak M.A."/>
            <person name="Weigel D."/>
            <person name="Coupland G."/>
            <person name="Schneeberger K."/>
        </authorList>
    </citation>
    <scope>NUCLEOTIDE SEQUENCE [LARGE SCALE GENOMIC DNA]</scope>
    <source>
        <strain evidence="3">cv. Pajares</strain>
    </source>
</reference>
<dbReference type="AlphaFoldDB" id="A0A087HQ51"/>
<gene>
    <name evidence="2" type="ordered locus">AALP_Aa1g234500</name>
</gene>
<feature type="region of interest" description="Disordered" evidence="1">
    <location>
        <begin position="1"/>
        <end position="71"/>
    </location>
</feature>
<organism evidence="2 3">
    <name type="scientific">Arabis alpina</name>
    <name type="common">Alpine rock-cress</name>
    <dbReference type="NCBI Taxonomy" id="50452"/>
    <lineage>
        <taxon>Eukaryota</taxon>
        <taxon>Viridiplantae</taxon>
        <taxon>Streptophyta</taxon>
        <taxon>Embryophyta</taxon>
        <taxon>Tracheophyta</taxon>
        <taxon>Spermatophyta</taxon>
        <taxon>Magnoliopsida</taxon>
        <taxon>eudicotyledons</taxon>
        <taxon>Gunneridae</taxon>
        <taxon>Pentapetalae</taxon>
        <taxon>rosids</taxon>
        <taxon>malvids</taxon>
        <taxon>Brassicales</taxon>
        <taxon>Brassicaceae</taxon>
        <taxon>Arabideae</taxon>
        <taxon>Arabis</taxon>
    </lineage>
</organism>
<evidence type="ECO:0000256" key="1">
    <source>
        <dbReference type="SAM" id="MobiDB-lite"/>
    </source>
</evidence>
<dbReference type="Proteomes" id="UP000029120">
    <property type="component" value="Chromosome 1"/>
</dbReference>
<dbReference type="Gramene" id="KFK44253">
    <property type="protein sequence ID" value="KFK44253"/>
    <property type="gene ID" value="AALP_AA1G234500"/>
</dbReference>
<evidence type="ECO:0000313" key="2">
    <source>
        <dbReference type="EMBL" id="KFK44253.1"/>
    </source>
</evidence>
<sequence length="71" mass="8247">MHNFNKLREVTLPPKPTSSTSTHQTRPDFNSKVNDKNQNNKHAHLNSQSDQRQRGPLQSVRQGKQKTKQDR</sequence>
<keyword evidence="3" id="KW-1185">Reference proteome</keyword>
<accession>A0A087HQ51</accession>
<proteinExistence type="predicted"/>